<evidence type="ECO:0000313" key="4">
    <source>
        <dbReference type="Proteomes" id="UP001185331"/>
    </source>
</evidence>
<feature type="region of interest" description="Disordered" evidence="1">
    <location>
        <begin position="54"/>
        <end position="81"/>
    </location>
</feature>
<gene>
    <name evidence="3" type="ORF">J2Y00_002641</name>
</gene>
<dbReference type="RefSeq" id="WP_309854105.1">
    <property type="nucleotide sequence ID" value="NZ_JAVDQJ010000004.1"/>
</dbReference>
<organism evidence="3 4">
    <name type="scientific">Deinococcus soli</name>
    <name type="common">ex Cha et al. 2016</name>
    <dbReference type="NCBI Taxonomy" id="1309411"/>
    <lineage>
        <taxon>Bacteria</taxon>
        <taxon>Thermotogati</taxon>
        <taxon>Deinococcota</taxon>
        <taxon>Deinococci</taxon>
        <taxon>Deinococcales</taxon>
        <taxon>Deinococcaceae</taxon>
        <taxon>Deinococcus</taxon>
    </lineage>
</organism>
<feature type="transmembrane region" description="Helical" evidence="2">
    <location>
        <begin position="31"/>
        <end position="50"/>
    </location>
</feature>
<feature type="region of interest" description="Disordered" evidence="1">
    <location>
        <begin position="1"/>
        <end position="26"/>
    </location>
</feature>
<feature type="compositionally biased region" description="Basic and acidic residues" evidence="1">
    <location>
        <begin position="66"/>
        <end position="81"/>
    </location>
</feature>
<accession>A0AAE3XDP9</accession>
<protein>
    <submittedName>
        <fullName evidence="3">Uncharacterized protein</fullName>
    </submittedName>
</protein>
<comment type="caution">
    <text evidence="3">The sequence shown here is derived from an EMBL/GenBank/DDBJ whole genome shotgun (WGS) entry which is preliminary data.</text>
</comment>
<keyword evidence="2" id="KW-0472">Membrane</keyword>
<dbReference type="EMBL" id="JAVDQK010000005">
    <property type="protein sequence ID" value="MDR6219044.1"/>
    <property type="molecule type" value="Genomic_DNA"/>
</dbReference>
<proteinExistence type="predicted"/>
<keyword evidence="2" id="KW-0812">Transmembrane</keyword>
<name>A0AAE3XDP9_9DEIO</name>
<sequence length="227" mass="24636">MSETPAPQRPNLSKSRPAAAPERPRASANEIKWGAGLFLLAIAIMAVTTVTRSSRPDPLLNMPPSTERRLEVAQDRSDPAADRDRALLNEPNLGPQLVTFVTPQGERLLYRTRQYEVACLTMLTGRSTLAGPLWLLTRNADGWAKLDVSTATGLRTEFPPPTRAQQRAATTFNVCGQFRRLPAQTAEELQLDGVPLPSSELKPKPASDSDDTVGIGLDGKPTLGPTF</sequence>
<reference evidence="3" key="1">
    <citation type="submission" date="2023-07" db="EMBL/GenBank/DDBJ databases">
        <title>Sorghum-associated microbial communities from plants grown in Nebraska, USA.</title>
        <authorList>
            <person name="Schachtman D."/>
        </authorList>
    </citation>
    <scope>NUCLEOTIDE SEQUENCE</scope>
    <source>
        <strain evidence="3">BE330</strain>
    </source>
</reference>
<dbReference type="Proteomes" id="UP001185331">
    <property type="component" value="Unassembled WGS sequence"/>
</dbReference>
<dbReference type="AlphaFoldDB" id="A0AAE3XDP9"/>
<evidence type="ECO:0000256" key="2">
    <source>
        <dbReference type="SAM" id="Phobius"/>
    </source>
</evidence>
<keyword evidence="2" id="KW-1133">Transmembrane helix</keyword>
<evidence type="ECO:0000313" key="3">
    <source>
        <dbReference type="EMBL" id="MDR6219044.1"/>
    </source>
</evidence>
<feature type="region of interest" description="Disordered" evidence="1">
    <location>
        <begin position="195"/>
        <end position="227"/>
    </location>
</feature>
<evidence type="ECO:0000256" key="1">
    <source>
        <dbReference type="SAM" id="MobiDB-lite"/>
    </source>
</evidence>